<keyword evidence="3" id="KW-1185">Reference proteome</keyword>
<evidence type="ECO:0000256" key="1">
    <source>
        <dbReference type="SAM" id="MobiDB-lite"/>
    </source>
</evidence>
<feature type="compositionally biased region" description="Basic and acidic residues" evidence="1">
    <location>
        <begin position="256"/>
        <end position="269"/>
    </location>
</feature>
<feature type="region of interest" description="Disordered" evidence="1">
    <location>
        <begin position="232"/>
        <end position="316"/>
    </location>
</feature>
<feature type="compositionally biased region" description="Basic residues" evidence="1">
    <location>
        <begin position="244"/>
        <end position="255"/>
    </location>
</feature>
<feature type="compositionally biased region" description="Basic and acidic residues" evidence="1">
    <location>
        <begin position="298"/>
        <end position="312"/>
    </location>
</feature>
<name>A0A7J7RH86_MYOMY</name>
<dbReference type="EMBL" id="JABWUV010000027">
    <property type="protein sequence ID" value="KAF6275478.1"/>
    <property type="molecule type" value="Genomic_DNA"/>
</dbReference>
<organism evidence="2 3">
    <name type="scientific">Myotis myotis</name>
    <name type="common">Greater mouse-eared bat</name>
    <name type="synonym">Vespertilio myotis</name>
    <dbReference type="NCBI Taxonomy" id="51298"/>
    <lineage>
        <taxon>Eukaryota</taxon>
        <taxon>Metazoa</taxon>
        <taxon>Chordata</taxon>
        <taxon>Craniata</taxon>
        <taxon>Vertebrata</taxon>
        <taxon>Euteleostomi</taxon>
        <taxon>Mammalia</taxon>
        <taxon>Eutheria</taxon>
        <taxon>Laurasiatheria</taxon>
        <taxon>Chiroptera</taxon>
        <taxon>Yangochiroptera</taxon>
        <taxon>Vespertilionidae</taxon>
        <taxon>Myotis</taxon>
    </lineage>
</organism>
<feature type="region of interest" description="Disordered" evidence="1">
    <location>
        <begin position="146"/>
        <end position="196"/>
    </location>
</feature>
<dbReference type="AlphaFoldDB" id="A0A7J7RH86"/>
<reference evidence="2 3" key="1">
    <citation type="journal article" date="2020" name="Nature">
        <title>Six reference-quality genomes reveal evolution of bat adaptations.</title>
        <authorList>
            <person name="Jebb D."/>
            <person name="Huang Z."/>
            <person name="Pippel M."/>
            <person name="Hughes G.M."/>
            <person name="Lavrichenko K."/>
            <person name="Devanna P."/>
            <person name="Winkler S."/>
            <person name="Jermiin L.S."/>
            <person name="Skirmuntt E.C."/>
            <person name="Katzourakis A."/>
            <person name="Burkitt-Gray L."/>
            <person name="Ray D.A."/>
            <person name="Sullivan K.A.M."/>
            <person name="Roscito J.G."/>
            <person name="Kirilenko B.M."/>
            <person name="Davalos L.M."/>
            <person name="Corthals A.P."/>
            <person name="Power M.L."/>
            <person name="Jones G."/>
            <person name="Ransome R.D."/>
            <person name="Dechmann D.K.N."/>
            <person name="Locatelli A.G."/>
            <person name="Puechmaille S.J."/>
            <person name="Fedrigo O."/>
            <person name="Jarvis E.D."/>
            <person name="Hiller M."/>
            <person name="Vernes S.C."/>
            <person name="Myers E.W."/>
            <person name="Teeling E.C."/>
        </authorList>
    </citation>
    <scope>NUCLEOTIDE SEQUENCE [LARGE SCALE GENOMIC DNA]</scope>
    <source>
        <strain evidence="2">MMyoMyo1</strain>
        <tissue evidence="2">Flight muscle</tissue>
    </source>
</reference>
<evidence type="ECO:0000313" key="3">
    <source>
        <dbReference type="Proteomes" id="UP000527355"/>
    </source>
</evidence>
<sequence>MGLVFLSPWSLHSTLQLPRSPWPLGLPRAWAPAAPASPSLPSVPLPCRDLGGCKRVPLIALHPPLATKGPPRPTSAPHSPGQAFRLGSPALPREQGSPGEARGVGWWASPPQRAPGTGDAGPDGQLSPLAECHSASLSLAYRPALPQPHPRCSGPPWRAVRPQERRAGLPPGSTQAALRKPGSQGQGGGLVHAPPSGLLPGPGASCSGCGLQGRGGRPQSGVGCWTLPLDLSPGLGKDPQDRRGHARHRSRRQERLRKEASAPGSRRDAPFFVQRCRGLGPQAWHPPPLQCGHTASGRPEERGQSGDGEQRRGASCAGVAVRGRVGVCPSGSNIA</sequence>
<dbReference type="Proteomes" id="UP000527355">
    <property type="component" value="Unassembled WGS sequence"/>
</dbReference>
<accession>A0A7J7RH86</accession>
<comment type="caution">
    <text evidence="2">The sequence shown here is derived from an EMBL/GenBank/DDBJ whole genome shotgun (WGS) entry which is preliminary data.</text>
</comment>
<gene>
    <name evidence="2" type="ORF">mMyoMyo1_010333</name>
</gene>
<proteinExistence type="predicted"/>
<evidence type="ECO:0000313" key="2">
    <source>
        <dbReference type="EMBL" id="KAF6275478.1"/>
    </source>
</evidence>
<feature type="region of interest" description="Disordered" evidence="1">
    <location>
        <begin position="63"/>
        <end position="129"/>
    </location>
</feature>
<protein>
    <submittedName>
        <fullName evidence="2">Uncharacterized protein</fullName>
    </submittedName>
</protein>